<evidence type="ECO:0000256" key="2">
    <source>
        <dbReference type="ARBA" id="ARBA00012417"/>
    </source>
</evidence>
<dbReference type="FunFam" id="3.30.420.10:FF:000012">
    <property type="entry name" value="DNA polymerase III subunit epsilon"/>
    <property type="match status" value="1"/>
</dbReference>
<keyword evidence="8 17" id="KW-0479">Metal-binding</keyword>
<dbReference type="InterPro" id="IPR006054">
    <property type="entry name" value="DnaQ"/>
</dbReference>
<evidence type="ECO:0000256" key="13">
    <source>
        <dbReference type="ARBA" id="ARBA00023211"/>
    </source>
</evidence>
<comment type="caution">
    <text evidence="20">The sequence shown here is derived from an EMBL/GenBank/DDBJ whole genome shotgun (WGS) entry which is preliminary data.</text>
</comment>
<dbReference type="GO" id="GO:0008408">
    <property type="term" value="F:3'-5' exonuclease activity"/>
    <property type="evidence" value="ECO:0007669"/>
    <property type="project" value="TreeGrafter"/>
</dbReference>
<dbReference type="GO" id="GO:0046872">
    <property type="term" value="F:metal ion binding"/>
    <property type="evidence" value="ECO:0007669"/>
    <property type="project" value="UniProtKB-KW"/>
</dbReference>
<evidence type="ECO:0000256" key="7">
    <source>
        <dbReference type="ARBA" id="ARBA00022722"/>
    </source>
</evidence>
<evidence type="ECO:0000256" key="11">
    <source>
        <dbReference type="ARBA" id="ARBA00022842"/>
    </source>
</evidence>
<dbReference type="EMBL" id="SJZB01000040">
    <property type="protein sequence ID" value="TCJ13196.1"/>
    <property type="molecule type" value="Genomic_DNA"/>
</dbReference>
<evidence type="ECO:0000313" key="20">
    <source>
        <dbReference type="EMBL" id="TCJ13196.1"/>
    </source>
</evidence>
<evidence type="ECO:0000256" key="12">
    <source>
        <dbReference type="ARBA" id="ARBA00022932"/>
    </source>
</evidence>
<keyword evidence="4 18" id="KW-0808">Transferase</keyword>
<feature type="binding site" evidence="17">
    <location>
        <position position="158"/>
    </location>
    <ligand>
        <name>a divalent metal cation</name>
        <dbReference type="ChEBI" id="CHEBI:60240"/>
        <label>1</label>
        <note>catalytic</note>
    </ligand>
</feature>
<protein>
    <recommendedName>
        <fullName evidence="3 18">DNA polymerase III subunit epsilon</fullName>
        <ecNumber evidence="2 18">2.7.7.7</ecNumber>
    </recommendedName>
</protein>
<evidence type="ECO:0000256" key="16">
    <source>
        <dbReference type="PIRSR" id="PIRSR606309-2"/>
    </source>
</evidence>
<reference evidence="20 21" key="1">
    <citation type="submission" date="2019-03" db="EMBL/GenBank/DDBJ databases">
        <title>Genome sequence of Thiobacillaceae bacterium LSR1, a sulfur-oxidizing bacterium isolated from freshwater sediment.</title>
        <authorList>
            <person name="Li S."/>
        </authorList>
    </citation>
    <scope>NUCLEOTIDE SEQUENCE [LARGE SCALE GENOMIC DNA]</scope>
    <source>
        <strain evidence="20 21">LSR1</strain>
    </source>
</reference>
<keyword evidence="11 17" id="KW-0460">Magnesium</keyword>
<feature type="binding site" evidence="17">
    <location>
        <position position="7"/>
    </location>
    <ligand>
        <name>a divalent metal cation</name>
        <dbReference type="ChEBI" id="CHEBI:60240"/>
        <label>1</label>
        <note>catalytic</note>
    </ligand>
</feature>
<dbReference type="GO" id="GO:0003887">
    <property type="term" value="F:DNA-directed DNA polymerase activity"/>
    <property type="evidence" value="ECO:0007669"/>
    <property type="project" value="UniProtKB-KW"/>
</dbReference>
<keyword evidence="12 18" id="KW-0239">DNA-directed DNA polymerase</keyword>
<evidence type="ECO:0000313" key="21">
    <source>
        <dbReference type="Proteomes" id="UP000295443"/>
    </source>
</evidence>
<feature type="binding site" evidence="17">
    <location>
        <position position="9"/>
    </location>
    <ligand>
        <name>a divalent metal cation</name>
        <dbReference type="ChEBI" id="CHEBI:60240"/>
        <label>1</label>
        <note>catalytic</note>
    </ligand>
</feature>
<evidence type="ECO:0000256" key="4">
    <source>
        <dbReference type="ARBA" id="ARBA00022679"/>
    </source>
</evidence>
<dbReference type="InterPro" id="IPR006309">
    <property type="entry name" value="DnaQ_proteo"/>
</dbReference>
<dbReference type="InterPro" id="IPR013520">
    <property type="entry name" value="Ribonucl_H"/>
</dbReference>
<accession>A0A4V6NAY1</accession>
<dbReference type="EC" id="2.7.7.7" evidence="2 18"/>
<keyword evidence="13 17" id="KW-0464">Manganese</keyword>
<dbReference type="Proteomes" id="UP000295443">
    <property type="component" value="Unassembled WGS sequence"/>
</dbReference>
<dbReference type="AlphaFoldDB" id="A0A4V6NAY1"/>
<feature type="binding site" evidence="16">
    <location>
        <position position="57"/>
    </location>
    <ligand>
        <name>substrate</name>
    </ligand>
</feature>
<dbReference type="GO" id="GO:0045004">
    <property type="term" value="P:DNA replication proofreading"/>
    <property type="evidence" value="ECO:0007669"/>
    <property type="project" value="TreeGrafter"/>
</dbReference>
<dbReference type="NCBIfam" id="NF004316">
    <property type="entry name" value="PRK05711.1"/>
    <property type="match status" value="1"/>
</dbReference>
<name>A0A4V6NAY1_9PROT</name>
<feature type="binding site" evidence="16">
    <location>
        <position position="7"/>
    </location>
    <ligand>
        <name>substrate</name>
    </ligand>
</feature>
<evidence type="ECO:0000256" key="9">
    <source>
        <dbReference type="ARBA" id="ARBA00022801"/>
    </source>
</evidence>
<feature type="domain" description="Exonuclease" evidence="19">
    <location>
        <begin position="2"/>
        <end position="175"/>
    </location>
</feature>
<feature type="binding site" evidence="16">
    <location>
        <position position="9"/>
    </location>
    <ligand>
        <name>substrate</name>
    </ligand>
</feature>
<dbReference type="SMART" id="SM00479">
    <property type="entry name" value="EXOIII"/>
    <property type="match status" value="1"/>
</dbReference>
<comment type="subunit">
    <text evidence="18">DNA polymerase III contains a core (composed of alpha, epsilon and theta chains) that associates with a tau subunit. This core dimerizes to form the POLIII' complex. PolIII' associates with the gamma complex (composed of gamma, delta, delta', psi and chi chains) and with the beta chain to form the complete DNA polymerase III complex.</text>
</comment>
<dbReference type="Gene3D" id="3.30.420.10">
    <property type="entry name" value="Ribonuclease H-like superfamily/Ribonuclease H"/>
    <property type="match status" value="1"/>
</dbReference>
<evidence type="ECO:0000256" key="3">
    <source>
        <dbReference type="ARBA" id="ARBA00020352"/>
    </source>
</evidence>
<evidence type="ECO:0000256" key="10">
    <source>
        <dbReference type="ARBA" id="ARBA00022839"/>
    </source>
</evidence>
<comment type="function">
    <text evidence="18">DNA polymerase III is a complex, multichain enzyme responsible for most of the replicative synthesis in bacteria. The epsilon subunit contain the editing function and is a proofreading 3'-5' exonuclease.</text>
</comment>
<gene>
    <name evidence="18" type="primary">dnaQ</name>
    <name evidence="20" type="ORF">EZJ19_10635</name>
</gene>
<evidence type="ECO:0000256" key="1">
    <source>
        <dbReference type="ARBA" id="ARBA00001936"/>
    </source>
</evidence>
<dbReference type="PANTHER" id="PTHR30231:SF41">
    <property type="entry name" value="DNA POLYMERASE III SUBUNIT EPSILON"/>
    <property type="match status" value="1"/>
</dbReference>
<proteinExistence type="predicted"/>
<keyword evidence="9 18" id="KW-0378">Hydrolase</keyword>
<evidence type="ECO:0000256" key="5">
    <source>
        <dbReference type="ARBA" id="ARBA00022695"/>
    </source>
</evidence>
<dbReference type="NCBIfam" id="TIGR00573">
    <property type="entry name" value="dnaq"/>
    <property type="match status" value="1"/>
</dbReference>
<dbReference type="OrthoDB" id="9804290at2"/>
<dbReference type="GO" id="GO:0005829">
    <property type="term" value="C:cytosol"/>
    <property type="evidence" value="ECO:0007669"/>
    <property type="project" value="TreeGrafter"/>
</dbReference>
<organism evidence="20 21">
    <name type="scientific">Parasulfuritortus cantonensis</name>
    <dbReference type="NCBI Taxonomy" id="2528202"/>
    <lineage>
        <taxon>Bacteria</taxon>
        <taxon>Pseudomonadati</taxon>
        <taxon>Pseudomonadota</taxon>
        <taxon>Betaproteobacteria</taxon>
        <taxon>Nitrosomonadales</taxon>
        <taxon>Thiobacillaceae</taxon>
        <taxon>Parasulfuritortus</taxon>
    </lineage>
</organism>
<feature type="active site" description="Proton acceptor" evidence="15">
    <location>
        <position position="153"/>
    </location>
</feature>
<dbReference type="NCBIfam" id="TIGR01406">
    <property type="entry name" value="dnaQ_proteo"/>
    <property type="match status" value="1"/>
</dbReference>
<keyword evidence="7 18" id="KW-0540">Nuclease</keyword>
<sequence length="227" mass="25039">MRKIVLDTETTGLNPELGHRVIEIGAVEVVNRRVSGRTFHTYLNPDREIDAGAVEVHGLTSDFLADKPRFPDVVAEFLDFIGQAELVIHNAPFDVGFLNSELRRLNRDDELRQHCAGVLDTLKMAKELHPGQKNNLDALCRRYEVDNSGRAYHGALLDAQLLAEVYLAMTRGQDSLAIESFLTPPPQSRRGGAPVGIKVLAASAEEQAAHLAYLEGMAKECGKTPTW</sequence>
<comment type="cofactor">
    <cofactor evidence="17">
        <name>Mg(2+)</name>
        <dbReference type="ChEBI" id="CHEBI:18420"/>
    </cofactor>
    <cofactor evidence="17">
        <name>Mn(2+)</name>
        <dbReference type="ChEBI" id="CHEBI:29035"/>
    </cofactor>
    <text evidence="17">Binds 2 divalent metal cations. Magnesium or manganese.</text>
</comment>
<dbReference type="SUPFAM" id="SSF53098">
    <property type="entry name" value="Ribonuclease H-like"/>
    <property type="match status" value="1"/>
</dbReference>
<evidence type="ECO:0000256" key="6">
    <source>
        <dbReference type="ARBA" id="ARBA00022705"/>
    </source>
</evidence>
<comment type="catalytic activity">
    <reaction evidence="14 18">
        <text>DNA(n) + a 2'-deoxyribonucleoside 5'-triphosphate = DNA(n+1) + diphosphate</text>
        <dbReference type="Rhea" id="RHEA:22508"/>
        <dbReference type="Rhea" id="RHEA-COMP:17339"/>
        <dbReference type="Rhea" id="RHEA-COMP:17340"/>
        <dbReference type="ChEBI" id="CHEBI:33019"/>
        <dbReference type="ChEBI" id="CHEBI:61560"/>
        <dbReference type="ChEBI" id="CHEBI:173112"/>
        <dbReference type="EC" id="2.7.7.7"/>
    </reaction>
</comment>
<keyword evidence="5 18" id="KW-0548">Nucleotidyltransferase</keyword>
<evidence type="ECO:0000256" key="15">
    <source>
        <dbReference type="PIRSR" id="PIRSR606309-1"/>
    </source>
</evidence>
<keyword evidence="21" id="KW-1185">Reference proteome</keyword>
<feature type="binding site" evidence="16">
    <location>
        <position position="158"/>
    </location>
    <ligand>
        <name>substrate</name>
    </ligand>
</feature>
<evidence type="ECO:0000256" key="14">
    <source>
        <dbReference type="ARBA" id="ARBA00049244"/>
    </source>
</evidence>
<comment type="cofactor">
    <cofactor evidence="1 18">
        <name>Mn(2+)</name>
        <dbReference type="ChEBI" id="CHEBI:29035"/>
    </cofactor>
</comment>
<evidence type="ECO:0000256" key="8">
    <source>
        <dbReference type="ARBA" id="ARBA00022723"/>
    </source>
</evidence>
<dbReference type="InterPro" id="IPR036397">
    <property type="entry name" value="RNaseH_sf"/>
</dbReference>
<evidence type="ECO:0000259" key="19">
    <source>
        <dbReference type="SMART" id="SM00479"/>
    </source>
</evidence>
<keyword evidence="10 18" id="KW-0269">Exonuclease</keyword>
<dbReference type="PANTHER" id="PTHR30231">
    <property type="entry name" value="DNA POLYMERASE III SUBUNIT EPSILON"/>
    <property type="match status" value="1"/>
</dbReference>
<dbReference type="CDD" id="cd06131">
    <property type="entry name" value="DNA_pol_III_epsilon_Ecoli_like"/>
    <property type="match status" value="1"/>
</dbReference>
<evidence type="ECO:0000256" key="18">
    <source>
        <dbReference type="RuleBase" id="RU364087"/>
    </source>
</evidence>
<keyword evidence="6 18" id="KW-0235">DNA replication</keyword>
<dbReference type="GO" id="GO:0003677">
    <property type="term" value="F:DNA binding"/>
    <property type="evidence" value="ECO:0007669"/>
    <property type="project" value="InterPro"/>
</dbReference>
<dbReference type="RefSeq" id="WP_131447390.1">
    <property type="nucleotide sequence ID" value="NZ_SJZB01000040.1"/>
</dbReference>
<dbReference type="Pfam" id="PF00929">
    <property type="entry name" value="RNase_T"/>
    <property type="match status" value="1"/>
</dbReference>
<dbReference type="InterPro" id="IPR012337">
    <property type="entry name" value="RNaseH-like_sf"/>
</dbReference>
<evidence type="ECO:0000256" key="17">
    <source>
        <dbReference type="PIRSR" id="PIRSR606309-3"/>
    </source>
</evidence>